<keyword evidence="1" id="KW-0812">Transmembrane</keyword>
<dbReference type="EMBL" id="JAGEVG010000025">
    <property type="protein sequence ID" value="MBO3099962.1"/>
    <property type="molecule type" value="Genomic_DNA"/>
</dbReference>
<organism evidence="2 3">
    <name type="scientific">Gelidibacter pelagius</name>
    <dbReference type="NCBI Taxonomy" id="2819985"/>
    <lineage>
        <taxon>Bacteria</taxon>
        <taxon>Pseudomonadati</taxon>
        <taxon>Bacteroidota</taxon>
        <taxon>Flavobacteriia</taxon>
        <taxon>Flavobacteriales</taxon>
        <taxon>Flavobacteriaceae</taxon>
        <taxon>Gelidibacter</taxon>
    </lineage>
</organism>
<gene>
    <name evidence="2" type="ORF">J4051_16950</name>
</gene>
<protein>
    <submittedName>
        <fullName evidence="2">Uncharacterized protein</fullName>
    </submittedName>
</protein>
<dbReference type="Proteomes" id="UP000681315">
    <property type="component" value="Unassembled WGS sequence"/>
</dbReference>
<proteinExistence type="predicted"/>
<evidence type="ECO:0000313" key="2">
    <source>
        <dbReference type="EMBL" id="MBO3099962.1"/>
    </source>
</evidence>
<keyword evidence="1" id="KW-0472">Membrane</keyword>
<evidence type="ECO:0000256" key="1">
    <source>
        <dbReference type="SAM" id="Phobius"/>
    </source>
</evidence>
<name>A0ABS3SW34_9FLAO</name>
<feature type="transmembrane region" description="Helical" evidence="1">
    <location>
        <begin position="45"/>
        <end position="66"/>
    </location>
</feature>
<accession>A0ABS3SW34</accession>
<comment type="caution">
    <text evidence="2">The sequence shown here is derived from an EMBL/GenBank/DDBJ whole genome shotgun (WGS) entry which is preliminary data.</text>
</comment>
<dbReference type="RefSeq" id="WP_208235069.1">
    <property type="nucleotide sequence ID" value="NZ_JAGEVG010000025.1"/>
</dbReference>
<keyword evidence="3" id="KW-1185">Reference proteome</keyword>
<reference evidence="2 3" key="1">
    <citation type="submission" date="2021-03" db="EMBL/GenBank/DDBJ databases">
        <title>Gelidibacter sp. nov., isolated from costal sediment.</title>
        <authorList>
            <person name="Lun K.-Y."/>
        </authorList>
    </citation>
    <scope>NUCLEOTIDE SEQUENCE [LARGE SCALE GENOMIC DNA]</scope>
    <source>
        <strain evidence="2 3">DF109</strain>
    </source>
</reference>
<evidence type="ECO:0000313" key="3">
    <source>
        <dbReference type="Proteomes" id="UP000681315"/>
    </source>
</evidence>
<feature type="transmembrane region" description="Helical" evidence="1">
    <location>
        <begin position="7"/>
        <end position="25"/>
    </location>
</feature>
<sequence length="89" mass="10549">MIEFRSVLIVIMIFLIITFPYWKLTHNFVERVYGKKTFYQWGSRTYYWHTALLVSGKLTVVVILFLKWSNAGLFISPYNKKVSHVASKL</sequence>
<keyword evidence="1" id="KW-1133">Transmembrane helix</keyword>